<dbReference type="PANTHER" id="PTHR42972:SF8">
    <property type="entry name" value="POLYHYDROXYBUTYRATE DEPOLYMERASE"/>
    <property type="match status" value="1"/>
</dbReference>
<dbReference type="InterPro" id="IPR029058">
    <property type="entry name" value="AB_hydrolase_fold"/>
</dbReference>
<evidence type="ECO:0008006" key="3">
    <source>
        <dbReference type="Google" id="ProtNLM"/>
    </source>
</evidence>
<dbReference type="Proteomes" id="UP000308430">
    <property type="component" value="Unassembled WGS sequence"/>
</dbReference>
<dbReference type="Gene3D" id="2.60.40.10">
    <property type="entry name" value="Immunoglobulins"/>
    <property type="match status" value="1"/>
</dbReference>
<dbReference type="InterPro" id="IPR036116">
    <property type="entry name" value="FN3_sf"/>
</dbReference>
<dbReference type="AlphaFoldDB" id="A0A4S4B4J7"/>
<name>A0A4S4B4J7_9RHOO</name>
<dbReference type="InterPro" id="IPR013783">
    <property type="entry name" value="Ig-like_fold"/>
</dbReference>
<comment type="caution">
    <text evidence="1">The sequence shown here is derived from an EMBL/GenBank/DDBJ whole genome shotgun (WGS) entry which is preliminary data.</text>
</comment>
<evidence type="ECO:0000313" key="1">
    <source>
        <dbReference type="EMBL" id="THF65854.1"/>
    </source>
</evidence>
<keyword evidence="2" id="KW-1185">Reference proteome</keyword>
<accession>A0A4S4B4J7</accession>
<dbReference type="Gene3D" id="3.40.50.1820">
    <property type="entry name" value="alpha/beta hydrolase"/>
    <property type="match status" value="2"/>
</dbReference>
<gene>
    <name evidence="1" type="ORF">E6C76_09955</name>
</gene>
<proteinExistence type="predicted"/>
<reference evidence="1 2" key="1">
    <citation type="submission" date="2019-04" db="EMBL/GenBank/DDBJ databases">
        <title>Azoarcus nasutitermitis sp. nov. isolated from termite nest.</title>
        <authorList>
            <person name="Lin S.-Y."/>
            <person name="Hameed A."/>
            <person name="Hsu Y.-H."/>
            <person name="Young C.-C."/>
        </authorList>
    </citation>
    <scope>NUCLEOTIDE SEQUENCE [LARGE SCALE GENOMIC DNA]</scope>
    <source>
        <strain evidence="1 2">CC-YHH838</strain>
    </source>
</reference>
<dbReference type="SUPFAM" id="SSF49265">
    <property type="entry name" value="Fibronectin type III"/>
    <property type="match status" value="1"/>
</dbReference>
<dbReference type="EMBL" id="SSOC01000003">
    <property type="protein sequence ID" value="THF65854.1"/>
    <property type="molecule type" value="Genomic_DNA"/>
</dbReference>
<protein>
    <recommendedName>
        <fullName evidence="3">Poly(3-hydroxybutyrate) depolymerase</fullName>
    </recommendedName>
</protein>
<sequence>MPWGFMMNALIRFVRRCGWGVALVLGAVPALAQELPALRIDPTQITTSGISSGAYMAVQFGVAHSATVSGVAATAGGPYFCAGRDARGGMAVGRVIARCMQGDPAMPAVPIGRAEQAEMAAATRAWAAQGRIDPLAALAEQRVWLFHGYNDGIVKRPVVEALRDWYGQFVPAGQVFFRNDLRAAHAQISASCAASGQEGAQCNPCAQAGGNFINTCADPATGAERYDAAGAALQWFYGPLEGRVETSGLSGSVVAFDQRPYVRRDYLPLPALRAALAETGYAYVPAACAAGEACRLHVAFHGCQQQAERIGLDFVRGAGFNEWADANRIVVLYPQATATRAVPITPLNPQGCWDWWGYNDFLFDAPGRYATREGLQVSAVWRMVERLRAGGDAPLAAEPAAELMLRLADVTAEAAALTWAPVPGAASYRIEREEVEGAAAAHVFHVSAPPVADHGLAPERAYRYVLHALDAGGAPIGAAAALQVRTARAAPACDPYYSLADDRPVDARGRPAGAPCP</sequence>
<organism evidence="1 2">
    <name type="scientific">Pseudothauera nasutitermitis</name>
    <dbReference type="NCBI Taxonomy" id="2565930"/>
    <lineage>
        <taxon>Bacteria</taxon>
        <taxon>Pseudomonadati</taxon>
        <taxon>Pseudomonadota</taxon>
        <taxon>Betaproteobacteria</taxon>
        <taxon>Rhodocyclales</taxon>
        <taxon>Zoogloeaceae</taxon>
        <taxon>Pseudothauera</taxon>
    </lineage>
</organism>
<evidence type="ECO:0000313" key="2">
    <source>
        <dbReference type="Proteomes" id="UP000308430"/>
    </source>
</evidence>
<dbReference type="PANTHER" id="PTHR42972">
    <property type="entry name" value="TOL-PAL SYSTEM PROTEIN TOLB"/>
    <property type="match status" value="1"/>
</dbReference>
<dbReference type="OrthoDB" id="505233at2"/>
<dbReference type="SUPFAM" id="SSF53474">
    <property type="entry name" value="alpha/beta-Hydrolases"/>
    <property type="match status" value="1"/>
</dbReference>